<dbReference type="AlphaFoldDB" id="A0A250IQW9"/>
<organism evidence="2 3">
    <name type="scientific">Melittangium boletus DSM 14713</name>
    <dbReference type="NCBI Taxonomy" id="1294270"/>
    <lineage>
        <taxon>Bacteria</taxon>
        <taxon>Pseudomonadati</taxon>
        <taxon>Myxococcota</taxon>
        <taxon>Myxococcia</taxon>
        <taxon>Myxococcales</taxon>
        <taxon>Cystobacterineae</taxon>
        <taxon>Archangiaceae</taxon>
        <taxon>Melittangium</taxon>
    </lineage>
</organism>
<protein>
    <recommendedName>
        <fullName evidence="4">Lipoprotein</fullName>
    </recommendedName>
</protein>
<dbReference type="Proteomes" id="UP000217289">
    <property type="component" value="Chromosome"/>
</dbReference>
<evidence type="ECO:0000313" key="3">
    <source>
        <dbReference type="Proteomes" id="UP000217289"/>
    </source>
</evidence>
<feature type="region of interest" description="Disordered" evidence="1">
    <location>
        <begin position="33"/>
        <end position="74"/>
    </location>
</feature>
<evidence type="ECO:0000313" key="2">
    <source>
        <dbReference type="EMBL" id="ATB33652.1"/>
    </source>
</evidence>
<sequence length="424" mass="43735">MGYSGRRLGEVLAAVLFAQAAAGCSGAPAGNDGLRMAGSAPTHQDPPGEQARDDAPPLPGTPPEESEPSPPGRVLACADILPGEPGPGRSIILRANAREADCGPGTGDGAGSLALTNSGPLGATGWNIVSREGLDTGNRFFGGDLAIAILSQPRGFHVVSIPPGGATLTAYSSVGEFLRTVTLTERGNVPFTMALDPLGGTLVAQWDPRENGTQVLTFQFLDATGLPRTASLDVVSAPQGESRGVIAGVDTQGRALLLWREPGSSVWVGQWRNRDGTAVAQPFTFPAPASTFGGLLSPLAGGGLALRSGDQWVASFPSGRALKQSAPEWLASHPGSTLVLIRGQQANALVPPPTLVEGSGCQESLLFFATDGTACGELLLPFGGGSCFQRGLGVAPDGTVIQQVDLNIPSNNQCAWRWWPRLLR</sequence>
<dbReference type="KEGG" id="mbd:MEBOL_007150"/>
<reference evidence="2 3" key="1">
    <citation type="submission" date="2017-06" db="EMBL/GenBank/DDBJ databases">
        <authorList>
            <person name="Kim H.J."/>
            <person name="Triplett B.A."/>
        </authorList>
    </citation>
    <scope>NUCLEOTIDE SEQUENCE [LARGE SCALE GENOMIC DNA]</scope>
    <source>
        <strain evidence="2 3">DSM 14713</strain>
    </source>
</reference>
<dbReference type="OrthoDB" id="5509702at2"/>
<evidence type="ECO:0008006" key="4">
    <source>
        <dbReference type="Google" id="ProtNLM"/>
    </source>
</evidence>
<proteinExistence type="predicted"/>
<accession>A0A250IQW9</accession>
<gene>
    <name evidence="2" type="ORF">MEBOL_007150</name>
</gene>
<name>A0A250IQW9_9BACT</name>
<keyword evidence="3" id="KW-1185">Reference proteome</keyword>
<dbReference type="PROSITE" id="PS51257">
    <property type="entry name" value="PROKAR_LIPOPROTEIN"/>
    <property type="match status" value="1"/>
</dbReference>
<dbReference type="EMBL" id="CP022163">
    <property type="protein sequence ID" value="ATB33652.1"/>
    <property type="molecule type" value="Genomic_DNA"/>
</dbReference>
<evidence type="ECO:0000256" key="1">
    <source>
        <dbReference type="SAM" id="MobiDB-lite"/>
    </source>
</evidence>